<dbReference type="OrthoDB" id="3186544at2"/>
<accession>A0A1T4YZQ8</accession>
<dbReference type="Gene3D" id="1.10.10.10">
    <property type="entry name" value="Winged helix-like DNA-binding domain superfamily/Winged helix DNA-binding domain"/>
    <property type="match status" value="1"/>
</dbReference>
<name>A0A1T4YZQ8_9ACTN</name>
<dbReference type="SUPFAM" id="SSF46785">
    <property type="entry name" value="Winged helix' DNA-binding domain"/>
    <property type="match status" value="1"/>
</dbReference>
<dbReference type="InterPro" id="IPR005149">
    <property type="entry name" value="Tscrpt_reg_PadR_N"/>
</dbReference>
<feature type="domain" description="Transcription regulator PadR C-terminal" evidence="2">
    <location>
        <begin position="92"/>
        <end position="174"/>
    </location>
</feature>
<dbReference type="InterPro" id="IPR036390">
    <property type="entry name" value="WH_DNA-bd_sf"/>
</dbReference>
<dbReference type="InterPro" id="IPR018309">
    <property type="entry name" value="Tscrpt_reg_PadR_C"/>
</dbReference>
<dbReference type="Gene3D" id="6.10.140.190">
    <property type="match status" value="1"/>
</dbReference>
<evidence type="ECO:0000259" key="2">
    <source>
        <dbReference type="Pfam" id="PF10400"/>
    </source>
</evidence>
<dbReference type="PANTHER" id="PTHR43252">
    <property type="entry name" value="TRANSCRIPTIONAL REGULATOR YQJI"/>
    <property type="match status" value="1"/>
</dbReference>
<dbReference type="PANTHER" id="PTHR43252:SF4">
    <property type="entry name" value="TRANSCRIPTIONAL REGULATORY PROTEIN"/>
    <property type="match status" value="1"/>
</dbReference>
<sequence>MALDHAILVSLTERAASGYDLARRFDASIGYFWPASHQQIYKVLARMQEAGWVESTLQEQDGRPDKKTYAITADGAAELDRWAAQPTEREALRSDFAVKLRAFRDARALLADTRARRAAHAERLAEYEASEARFYPDPSALQGPDLGSWLALRGGILGERQGIAWCDEILTALEGRGSR</sequence>
<evidence type="ECO:0000259" key="1">
    <source>
        <dbReference type="Pfam" id="PF03551"/>
    </source>
</evidence>
<dbReference type="RefSeq" id="WP_078699702.1">
    <property type="nucleotide sequence ID" value="NZ_LT796768.1"/>
</dbReference>
<reference evidence="4" key="1">
    <citation type="submission" date="2017-02" db="EMBL/GenBank/DDBJ databases">
        <authorList>
            <person name="Varghese N."/>
            <person name="Submissions S."/>
        </authorList>
    </citation>
    <scope>NUCLEOTIDE SEQUENCE [LARGE SCALE GENOMIC DNA]</scope>
    <source>
        <strain evidence="4">9H-4</strain>
    </source>
</reference>
<dbReference type="Pfam" id="PF10400">
    <property type="entry name" value="Vir_act_alpha_C"/>
    <property type="match status" value="1"/>
</dbReference>
<dbReference type="AlphaFoldDB" id="A0A1T4YZQ8"/>
<dbReference type="Pfam" id="PF03551">
    <property type="entry name" value="PadR"/>
    <property type="match status" value="1"/>
</dbReference>
<dbReference type="Proteomes" id="UP000191040">
    <property type="component" value="Chromosome I"/>
</dbReference>
<feature type="domain" description="Transcription regulator PadR N-terminal" evidence="1">
    <location>
        <begin position="7"/>
        <end position="80"/>
    </location>
</feature>
<organism evidence="3 4">
    <name type="scientific">Aeromicrobium choanae</name>
    <dbReference type="NCBI Taxonomy" id="1736691"/>
    <lineage>
        <taxon>Bacteria</taxon>
        <taxon>Bacillati</taxon>
        <taxon>Actinomycetota</taxon>
        <taxon>Actinomycetes</taxon>
        <taxon>Propionibacteriales</taxon>
        <taxon>Nocardioidaceae</taxon>
        <taxon>Aeromicrobium</taxon>
    </lineage>
</organism>
<keyword evidence="4" id="KW-1185">Reference proteome</keyword>
<evidence type="ECO:0000313" key="4">
    <source>
        <dbReference type="Proteomes" id="UP000191040"/>
    </source>
</evidence>
<dbReference type="EMBL" id="LT796768">
    <property type="protein sequence ID" value="SKB07297.1"/>
    <property type="molecule type" value="Genomic_DNA"/>
</dbReference>
<proteinExistence type="predicted"/>
<dbReference type="InterPro" id="IPR036388">
    <property type="entry name" value="WH-like_DNA-bd_sf"/>
</dbReference>
<evidence type="ECO:0000313" key="3">
    <source>
        <dbReference type="EMBL" id="SKB07297.1"/>
    </source>
</evidence>
<protein>
    <submittedName>
        <fullName evidence="3">Transcriptional regulator, PadR family</fullName>
    </submittedName>
</protein>
<dbReference type="STRING" id="1736691.SAMN06295964_1644"/>
<gene>
    <name evidence="3" type="ORF">SAMN06295964_1644</name>
</gene>